<name>A0A381XJ57_9ZZZZ</name>
<dbReference type="SMART" id="SM01119">
    <property type="entry name" value="D-ser_dehydrat"/>
    <property type="match status" value="1"/>
</dbReference>
<evidence type="ECO:0000259" key="3">
    <source>
        <dbReference type="SMART" id="SM01119"/>
    </source>
</evidence>
<dbReference type="AlphaFoldDB" id="A0A381XJ57"/>
<dbReference type="Pfam" id="PF01168">
    <property type="entry name" value="Ala_racemase_N"/>
    <property type="match status" value="1"/>
</dbReference>
<dbReference type="Pfam" id="PF14031">
    <property type="entry name" value="D-ser_dehydrat"/>
    <property type="match status" value="1"/>
</dbReference>
<dbReference type="SUPFAM" id="SSF51419">
    <property type="entry name" value="PLP-binding barrel"/>
    <property type="match status" value="1"/>
</dbReference>
<feature type="domain" description="D-serine dehydratase-like" evidence="3">
    <location>
        <begin position="264"/>
        <end position="352"/>
    </location>
</feature>
<organism evidence="4">
    <name type="scientific">marine metagenome</name>
    <dbReference type="NCBI Taxonomy" id="408172"/>
    <lineage>
        <taxon>unclassified sequences</taxon>
        <taxon>metagenomes</taxon>
        <taxon>ecological metagenomes</taxon>
    </lineage>
</organism>
<protein>
    <recommendedName>
        <fullName evidence="3">D-serine dehydratase-like domain-containing protein</fullName>
    </recommendedName>
</protein>
<dbReference type="Gene3D" id="2.40.37.20">
    <property type="entry name" value="D-serine dehydratase-like domain"/>
    <property type="match status" value="1"/>
</dbReference>
<sequence length="369" mass="39450">MDYLPLPGTPVEDLDTPAIIVDLDIAESNIKAMADFAKENGVSMRPHMKTGKSPFWARKLMDAGAIGVCAAKVGEAEILADGGIPEILIPNQVVGSTKIRRLFGVSAQSNVTVAVDSHENVAELSEAAQAFDIELGVILEIETGMNRAGVEPGEVATTLAKAVDVAQGLRFDGVMGYEGGTVWTEGFEKRKADTLKTIDKLLAAADDIEFNGLEVKIISAGGTGSYDITGKVDRVTELQCGSYLFMDAKYMEVFGDHPHPFGTALTVLGTVTSRPVPGRAIADPGMKAVATDVDKPKVVGIKGLTVRSMSEEHCVMTTEGEAENLKIGDKISLLPMHSDTTIAQHDYYYCVRNGVLETIVELTGRGRFM</sequence>
<keyword evidence="2" id="KW-0456">Lyase</keyword>
<reference evidence="4" key="1">
    <citation type="submission" date="2018-05" db="EMBL/GenBank/DDBJ databases">
        <authorList>
            <person name="Lanie J.A."/>
            <person name="Ng W.-L."/>
            <person name="Kazmierczak K.M."/>
            <person name="Andrzejewski T.M."/>
            <person name="Davidsen T.M."/>
            <person name="Wayne K.J."/>
            <person name="Tettelin H."/>
            <person name="Glass J.I."/>
            <person name="Rusch D."/>
            <person name="Podicherti R."/>
            <person name="Tsui H.-C.T."/>
            <person name="Winkler M.E."/>
        </authorList>
    </citation>
    <scope>NUCLEOTIDE SEQUENCE</scope>
</reference>
<dbReference type="GO" id="GO:0008721">
    <property type="term" value="F:D-serine ammonia-lyase activity"/>
    <property type="evidence" value="ECO:0007669"/>
    <property type="project" value="TreeGrafter"/>
</dbReference>
<dbReference type="InterPro" id="IPR042208">
    <property type="entry name" value="D-ser_dehydrat-like_sf"/>
</dbReference>
<evidence type="ECO:0000256" key="1">
    <source>
        <dbReference type="ARBA" id="ARBA00005323"/>
    </source>
</evidence>
<dbReference type="InterPro" id="IPR051466">
    <property type="entry name" value="D-amino_acid_metab_enzyme"/>
</dbReference>
<dbReference type="InterPro" id="IPR026956">
    <property type="entry name" value="D-ser_dehydrat-like_dom"/>
</dbReference>
<accession>A0A381XJ57</accession>
<evidence type="ECO:0000313" key="4">
    <source>
        <dbReference type="EMBL" id="SVA64630.1"/>
    </source>
</evidence>
<comment type="similarity">
    <text evidence="1">Belongs to the DSD1 family.</text>
</comment>
<evidence type="ECO:0000256" key="2">
    <source>
        <dbReference type="ARBA" id="ARBA00023239"/>
    </source>
</evidence>
<dbReference type="InterPro" id="IPR001608">
    <property type="entry name" value="Ala_racemase_N"/>
</dbReference>
<dbReference type="EMBL" id="UINC01015328">
    <property type="protein sequence ID" value="SVA64630.1"/>
    <property type="molecule type" value="Genomic_DNA"/>
</dbReference>
<dbReference type="GO" id="GO:0036088">
    <property type="term" value="P:D-serine catabolic process"/>
    <property type="evidence" value="ECO:0007669"/>
    <property type="project" value="TreeGrafter"/>
</dbReference>
<proteinExistence type="inferred from homology"/>
<dbReference type="PANTHER" id="PTHR28004">
    <property type="entry name" value="ZGC:162816-RELATED"/>
    <property type="match status" value="1"/>
</dbReference>
<dbReference type="InterPro" id="IPR029066">
    <property type="entry name" value="PLP-binding_barrel"/>
</dbReference>
<dbReference type="Gene3D" id="3.20.20.10">
    <property type="entry name" value="Alanine racemase"/>
    <property type="match status" value="1"/>
</dbReference>
<dbReference type="PANTHER" id="PTHR28004:SF2">
    <property type="entry name" value="D-SERINE DEHYDRATASE"/>
    <property type="match status" value="1"/>
</dbReference>
<dbReference type="CDD" id="cd06819">
    <property type="entry name" value="PLPDE_III_LS_D-TA"/>
    <property type="match status" value="1"/>
</dbReference>
<gene>
    <name evidence="4" type="ORF">METZ01_LOCUS117484</name>
</gene>